<evidence type="ECO:0000313" key="2">
    <source>
        <dbReference type="EMBL" id="RPB04826.1"/>
    </source>
</evidence>
<organism evidence="2 3">
    <name type="scientific">Choiromyces venosus 120613-1</name>
    <dbReference type="NCBI Taxonomy" id="1336337"/>
    <lineage>
        <taxon>Eukaryota</taxon>
        <taxon>Fungi</taxon>
        <taxon>Dikarya</taxon>
        <taxon>Ascomycota</taxon>
        <taxon>Pezizomycotina</taxon>
        <taxon>Pezizomycetes</taxon>
        <taxon>Pezizales</taxon>
        <taxon>Tuberaceae</taxon>
        <taxon>Choiromyces</taxon>
    </lineage>
</organism>
<dbReference type="STRING" id="1336337.A0A3N4K2M1"/>
<dbReference type="EMBL" id="ML120356">
    <property type="protein sequence ID" value="RPB04826.1"/>
    <property type="molecule type" value="Genomic_DNA"/>
</dbReference>
<keyword evidence="1" id="KW-1133">Transmembrane helix</keyword>
<feature type="transmembrane region" description="Helical" evidence="1">
    <location>
        <begin position="7"/>
        <end position="24"/>
    </location>
</feature>
<dbReference type="PANTHER" id="PTHR37490:SF1">
    <property type="entry name" value="GLYCOSYLTRANSFERASE 2-LIKE DOMAIN-CONTAINING PROTEIN"/>
    <property type="match status" value="1"/>
</dbReference>
<keyword evidence="1" id="KW-0472">Membrane</keyword>
<dbReference type="Proteomes" id="UP000276215">
    <property type="component" value="Unassembled WGS sequence"/>
</dbReference>
<evidence type="ECO:0000256" key="1">
    <source>
        <dbReference type="SAM" id="Phobius"/>
    </source>
</evidence>
<accession>A0A3N4K2M1</accession>
<dbReference type="PANTHER" id="PTHR37490">
    <property type="entry name" value="EXPRESSED PROTEIN"/>
    <property type="match status" value="1"/>
</dbReference>
<name>A0A3N4K2M1_9PEZI</name>
<evidence type="ECO:0000313" key="3">
    <source>
        <dbReference type="Proteomes" id="UP000276215"/>
    </source>
</evidence>
<protein>
    <submittedName>
        <fullName evidence="2">Uncharacterized protein</fullName>
    </submittedName>
</protein>
<keyword evidence="3" id="KW-1185">Reference proteome</keyword>
<dbReference type="InterPro" id="IPR021838">
    <property type="entry name" value="DUF3431"/>
</dbReference>
<proteinExistence type="predicted"/>
<reference evidence="2 3" key="1">
    <citation type="journal article" date="2018" name="Nat. Ecol. Evol.">
        <title>Pezizomycetes genomes reveal the molecular basis of ectomycorrhizal truffle lifestyle.</title>
        <authorList>
            <person name="Murat C."/>
            <person name="Payen T."/>
            <person name="Noel B."/>
            <person name="Kuo A."/>
            <person name="Morin E."/>
            <person name="Chen J."/>
            <person name="Kohler A."/>
            <person name="Krizsan K."/>
            <person name="Balestrini R."/>
            <person name="Da Silva C."/>
            <person name="Montanini B."/>
            <person name="Hainaut M."/>
            <person name="Levati E."/>
            <person name="Barry K.W."/>
            <person name="Belfiori B."/>
            <person name="Cichocki N."/>
            <person name="Clum A."/>
            <person name="Dockter R.B."/>
            <person name="Fauchery L."/>
            <person name="Guy J."/>
            <person name="Iotti M."/>
            <person name="Le Tacon F."/>
            <person name="Lindquist E.A."/>
            <person name="Lipzen A."/>
            <person name="Malagnac F."/>
            <person name="Mello A."/>
            <person name="Molinier V."/>
            <person name="Miyauchi S."/>
            <person name="Poulain J."/>
            <person name="Riccioni C."/>
            <person name="Rubini A."/>
            <person name="Sitrit Y."/>
            <person name="Splivallo R."/>
            <person name="Traeger S."/>
            <person name="Wang M."/>
            <person name="Zifcakova L."/>
            <person name="Wipf D."/>
            <person name="Zambonelli A."/>
            <person name="Paolocci F."/>
            <person name="Nowrousian M."/>
            <person name="Ottonello S."/>
            <person name="Baldrian P."/>
            <person name="Spatafora J.W."/>
            <person name="Henrissat B."/>
            <person name="Nagy L.G."/>
            <person name="Aury J.M."/>
            <person name="Wincker P."/>
            <person name="Grigoriev I.V."/>
            <person name="Bonfante P."/>
            <person name="Martin F.M."/>
        </authorList>
    </citation>
    <scope>NUCLEOTIDE SEQUENCE [LARGE SCALE GENOMIC DNA]</scope>
    <source>
        <strain evidence="2 3">120613-1</strain>
    </source>
</reference>
<dbReference type="AlphaFoldDB" id="A0A3N4K2M1"/>
<dbReference type="OrthoDB" id="28755at2759"/>
<gene>
    <name evidence="2" type="ORF">L873DRAFT_1173851</name>
</gene>
<sequence>MRYRRIAIMVGAFFLSISGLWIYFQPGVAGGPDIVLPLPILDMAYLPRRQLDIIISLHHEDLHKLNSHLRTITLLPNIAPLNPHVIIYTKDPNSDAETILDQASAENIIHLPNRGREGGTYLWHILNNWEDLAEHTLFIQADIHNFPTFLEKLGAFFVSETGMLDLGFSGISCTLTACIDPWKWEDKERFLPQLYSTLHGSIPPPENAKLTYKGQFVVSARRIRGVGRGVYERMQYLLEDEKSPWSSDKNGRRDAPVFGYTLERAWGLLFGCADGRLVVDCPPYWPGKGGRKGLDSCQCLDQRL</sequence>
<dbReference type="Pfam" id="PF11913">
    <property type="entry name" value="DUF3431"/>
    <property type="match status" value="1"/>
</dbReference>
<keyword evidence="1" id="KW-0812">Transmembrane</keyword>